<evidence type="ECO:0000256" key="1">
    <source>
        <dbReference type="ARBA" id="ARBA00005869"/>
    </source>
</evidence>
<dbReference type="InterPro" id="IPR002872">
    <property type="entry name" value="Proline_DH_dom"/>
</dbReference>
<dbReference type="GO" id="GO:0071949">
    <property type="term" value="F:FAD binding"/>
    <property type="evidence" value="ECO:0007669"/>
    <property type="project" value="TreeGrafter"/>
</dbReference>
<keyword evidence="8" id="KW-1185">Reference proteome</keyword>
<evidence type="ECO:0000256" key="5">
    <source>
        <dbReference type="RuleBase" id="RU364054"/>
    </source>
</evidence>
<evidence type="ECO:0000259" key="6">
    <source>
        <dbReference type="Pfam" id="PF01619"/>
    </source>
</evidence>
<feature type="domain" description="Proline dehydrogenase" evidence="6">
    <location>
        <begin position="123"/>
        <end position="444"/>
    </location>
</feature>
<evidence type="ECO:0000313" key="8">
    <source>
        <dbReference type="Proteomes" id="UP000184383"/>
    </source>
</evidence>
<protein>
    <recommendedName>
        <fullName evidence="2 5">Proline dehydrogenase</fullName>
        <ecNumber evidence="2 5">1.5.5.2</ecNumber>
    </recommendedName>
</protein>
<dbReference type="Gene3D" id="3.20.20.220">
    <property type="match status" value="1"/>
</dbReference>
<keyword evidence="5" id="KW-0274">FAD</keyword>
<sequence length="462" mass="51488">MASRYPTPLKRGTGIHQPLRLLSSLQRRFISDVAARPSPPPSTKQPAPLSRLPLKTLLRSLVLTSLMTRSWLLRPSLAFLAFVTNSKSALWNPDRNVLLNKILRLMIYNHFGAGTTRQEVLKSVAEVKQQMGYHGVILGYSKEIVLDPVEGNNPAGGEGYSPACYEIVEQWKEGTLKTLRMIGPGDFLAVKLTGAGPISVDAMQAHQPIPKAVDKALDEICIETAKQGSRLWLDAEQQVLQNGLDDWAIELMRRYNHDGQILVYNTIQGYLKASKANVDRHITLAAEEGFAAAIKLVRGAYIEHEVRSLIHDTKEETDASYDLIADTLISQRKPDTINNSNLPFPSAALFLATHNAASVERAFSTHRQRLAAGLPTVPLECGQIQGMADELSCDLLQQSERDYERVMDRSSVPRIFKCLTWGSVGECMGYLHRRAIENRGAVERCQHMTDALKKELKRRVFG</sequence>
<organism evidence="7 8">
    <name type="scientific">Aspergillus wentii DTO 134E9</name>
    <dbReference type="NCBI Taxonomy" id="1073089"/>
    <lineage>
        <taxon>Eukaryota</taxon>
        <taxon>Fungi</taxon>
        <taxon>Dikarya</taxon>
        <taxon>Ascomycota</taxon>
        <taxon>Pezizomycotina</taxon>
        <taxon>Eurotiomycetes</taxon>
        <taxon>Eurotiomycetidae</taxon>
        <taxon>Eurotiales</taxon>
        <taxon>Aspergillaceae</taxon>
        <taxon>Aspergillus</taxon>
        <taxon>Aspergillus subgen. Cremei</taxon>
    </lineage>
</organism>
<keyword evidence="5" id="KW-0285">Flavoprotein</keyword>
<dbReference type="EMBL" id="KV878211">
    <property type="protein sequence ID" value="OJJ36611.1"/>
    <property type="molecule type" value="Genomic_DNA"/>
</dbReference>
<name>A0A1L9RNW2_ASPWE</name>
<evidence type="ECO:0000256" key="3">
    <source>
        <dbReference type="ARBA" id="ARBA00023002"/>
    </source>
</evidence>
<dbReference type="AlphaFoldDB" id="A0A1L9RNW2"/>
<dbReference type="GO" id="GO:0010133">
    <property type="term" value="P:L-proline catabolic process to L-glutamate"/>
    <property type="evidence" value="ECO:0007669"/>
    <property type="project" value="TreeGrafter"/>
</dbReference>
<dbReference type="RefSeq" id="XP_040690287.1">
    <property type="nucleotide sequence ID" value="XM_040830571.1"/>
</dbReference>
<dbReference type="InterPro" id="IPR015659">
    <property type="entry name" value="Proline_oxidase"/>
</dbReference>
<dbReference type="Pfam" id="PF01619">
    <property type="entry name" value="Pro_dh"/>
    <property type="match status" value="1"/>
</dbReference>
<dbReference type="SUPFAM" id="SSF51730">
    <property type="entry name" value="FAD-linked oxidoreductase"/>
    <property type="match status" value="1"/>
</dbReference>
<dbReference type="GO" id="GO:0004657">
    <property type="term" value="F:proline dehydrogenase activity"/>
    <property type="evidence" value="ECO:0007669"/>
    <property type="project" value="UniProtKB-EC"/>
</dbReference>
<dbReference type="EC" id="1.5.5.2" evidence="2 5"/>
<dbReference type="OrthoDB" id="5464at2759"/>
<dbReference type="PANTHER" id="PTHR13914:SF34">
    <property type="entry name" value="PROLINE DEHYDROGENASE"/>
    <property type="match status" value="1"/>
</dbReference>
<dbReference type="Proteomes" id="UP000184383">
    <property type="component" value="Unassembled WGS sequence"/>
</dbReference>
<comment type="similarity">
    <text evidence="1 5">Belongs to the proline oxidase family.</text>
</comment>
<evidence type="ECO:0000256" key="2">
    <source>
        <dbReference type="ARBA" id="ARBA00012695"/>
    </source>
</evidence>
<proteinExistence type="inferred from homology"/>
<evidence type="ECO:0000256" key="4">
    <source>
        <dbReference type="ARBA" id="ARBA00023062"/>
    </source>
</evidence>
<keyword evidence="4 5" id="KW-0642">Proline metabolism</keyword>
<dbReference type="InterPro" id="IPR029041">
    <property type="entry name" value="FAD-linked_oxidoreductase-like"/>
</dbReference>
<evidence type="ECO:0000313" key="7">
    <source>
        <dbReference type="EMBL" id="OJJ36611.1"/>
    </source>
</evidence>
<comment type="function">
    <text evidence="5">Converts proline to delta-1-pyrroline-5-carboxylate.</text>
</comment>
<dbReference type="PANTHER" id="PTHR13914">
    <property type="entry name" value="PROLINE OXIDASE"/>
    <property type="match status" value="1"/>
</dbReference>
<dbReference type="GO" id="GO:0005739">
    <property type="term" value="C:mitochondrion"/>
    <property type="evidence" value="ECO:0007669"/>
    <property type="project" value="TreeGrafter"/>
</dbReference>
<comment type="cofactor">
    <cofactor evidence="5">
        <name>FAD</name>
        <dbReference type="ChEBI" id="CHEBI:57692"/>
    </cofactor>
</comment>
<accession>A0A1L9RNW2</accession>
<dbReference type="STRING" id="1073089.A0A1L9RNW2"/>
<dbReference type="VEuPathDB" id="FungiDB:ASPWEDRAFT_170124"/>
<keyword evidence="3 5" id="KW-0560">Oxidoreductase</keyword>
<comment type="catalytic activity">
    <reaction evidence="5">
        <text>L-proline + a quinone = (S)-1-pyrroline-5-carboxylate + a quinol + H(+)</text>
        <dbReference type="Rhea" id="RHEA:23784"/>
        <dbReference type="ChEBI" id="CHEBI:15378"/>
        <dbReference type="ChEBI" id="CHEBI:17388"/>
        <dbReference type="ChEBI" id="CHEBI:24646"/>
        <dbReference type="ChEBI" id="CHEBI:60039"/>
        <dbReference type="ChEBI" id="CHEBI:132124"/>
        <dbReference type="EC" id="1.5.5.2"/>
    </reaction>
</comment>
<reference evidence="8" key="1">
    <citation type="journal article" date="2017" name="Genome Biol.">
        <title>Comparative genomics reveals high biological diversity and specific adaptations in the industrially and medically important fungal genus Aspergillus.</title>
        <authorList>
            <person name="de Vries R.P."/>
            <person name="Riley R."/>
            <person name="Wiebenga A."/>
            <person name="Aguilar-Osorio G."/>
            <person name="Amillis S."/>
            <person name="Uchima C.A."/>
            <person name="Anderluh G."/>
            <person name="Asadollahi M."/>
            <person name="Askin M."/>
            <person name="Barry K."/>
            <person name="Battaglia E."/>
            <person name="Bayram O."/>
            <person name="Benocci T."/>
            <person name="Braus-Stromeyer S.A."/>
            <person name="Caldana C."/>
            <person name="Canovas D."/>
            <person name="Cerqueira G.C."/>
            <person name="Chen F."/>
            <person name="Chen W."/>
            <person name="Choi C."/>
            <person name="Clum A."/>
            <person name="Dos Santos R.A."/>
            <person name="Damasio A.R."/>
            <person name="Diallinas G."/>
            <person name="Emri T."/>
            <person name="Fekete E."/>
            <person name="Flipphi M."/>
            <person name="Freyberg S."/>
            <person name="Gallo A."/>
            <person name="Gournas C."/>
            <person name="Habgood R."/>
            <person name="Hainaut M."/>
            <person name="Harispe M.L."/>
            <person name="Henrissat B."/>
            <person name="Hilden K.S."/>
            <person name="Hope R."/>
            <person name="Hossain A."/>
            <person name="Karabika E."/>
            <person name="Karaffa L."/>
            <person name="Karanyi Z."/>
            <person name="Krasevec N."/>
            <person name="Kuo A."/>
            <person name="Kusch H."/>
            <person name="LaButti K."/>
            <person name="Lagendijk E.L."/>
            <person name="Lapidus A."/>
            <person name="Levasseur A."/>
            <person name="Lindquist E."/>
            <person name="Lipzen A."/>
            <person name="Logrieco A.F."/>
            <person name="MacCabe A."/>
            <person name="Maekelae M.R."/>
            <person name="Malavazi I."/>
            <person name="Melin P."/>
            <person name="Meyer V."/>
            <person name="Mielnichuk N."/>
            <person name="Miskei M."/>
            <person name="Molnar A.P."/>
            <person name="Mule G."/>
            <person name="Ngan C.Y."/>
            <person name="Orejas M."/>
            <person name="Orosz E."/>
            <person name="Ouedraogo J.P."/>
            <person name="Overkamp K.M."/>
            <person name="Park H.-S."/>
            <person name="Perrone G."/>
            <person name="Piumi F."/>
            <person name="Punt P.J."/>
            <person name="Ram A.F."/>
            <person name="Ramon A."/>
            <person name="Rauscher S."/>
            <person name="Record E."/>
            <person name="Riano-Pachon D.M."/>
            <person name="Robert V."/>
            <person name="Roehrig J."/>
            <person name="Ruller R."/>
            <person name="Salamov A."/>
            <person name="Salih N.S."/>
            <person name="Samson R.A."/>
            <person name="Sandor E."/>
            <person name="Sanguinetti M."/>
            <person name="Schuetze T."/>
            <person name="Sepcic K."/>
            <person name="Shelest E."/>
            <person name="Sherlock G."/>
            <person name="Sophianopoulou V."/>
            <person name="Squina F.M."/>
            <person name="Sun H."/>
            <person name="Susca A."/>
            <person name="Todd R.B."/>
            <person name="Tsang A."/>
            <person name="Unkles S.E."/>
            <person name="van de Wiele N."/>
            <person name="van Rossen-Uffink D."/>
            <person name="Oliveira J.V."/>
            <person name="Vesth T.C."/>
            <person name="Visser J."/>
            <person name="Yu J.-H."/>
            <person name="Zhou M."/>
            <person name="Andersen M.R."/>
            <person name="Archer D.B."/>
            <person name="Baker S.E."/>
            <person name="Benoit I."/>
            <person name="Brakhage A.A."/>
            <person name="Braus G.H."/>
            <person name="Fischer R."/>
            <person name="Frisvad J.C."/>
            <person name="Goldman G.H."/>
            <person name="Houbraken J."/>
            <person name="Oakley B."/>
            <person name="Pocsi I."/>
            <person name="Scazzocchio C."/>
            <person name="Seiboth B."/>
            <person name="vanKuyk P.A."/>
            <person name="Wortman J."/>
            <person name="Dyer P.S."/>
            <person name="Grigoriev I.V."/>
        </authorList>
    </citation>
    <scope>NUCLEOTIDE SEQUENCE [LARGE SCALE GENOMIC DNA]</scope>
    <source>
        <strain evidence="8">DTO 134E9</strain>
    </source>
</reference>
<gene>
    <name evidence="7" type="ORF">ASPWEDRAFT_170124</name>
</gene>
<dbReference type="GeneID" id="63746419"/>